<dbReference type="STRING" id="451379.A0A0N5AFA8"/>
<evidence type="ECO:0000259" key="4">
    <source>
        <dbReference type="PROSITE" id="PS50031"/>
    </source>
</evidence>
<dbReference type="GO" id="GO:0005509">
    <property type="term" value="F:calcium ion binding"/>
    <property type="evidence" value="ECO:0007669"/>
    <property type="project" value="InterPro"/>
</dbReference>
<proteinExistence type="predicted"/>
<feature type="compositionally biased region" description="Pro residues" evidence="3">
    <location>
        <begin position="480"/>
        <end position="490"/>
    </location>
</feature>
<dbReference type="PANTHER" id="PTHR11216">
    <property type="entry name" value="EH DOMAIN"/>
    <property type="match status" value="1"/>
</dbReference>
<sequence>MTEAVSSQGQSVVSIIGEGSPGWRNSNNESTSHQQLFSSRRHASLPTTVSSAFVASIAMGGVSTQKPLKFEACDDKSNITKYKNNCENSGFSRAKKLEDYLLEGTSNAEPSTSTNESLSGFVTTKKNSHEIKWQNFEDEEDEETSDDYDDDDDDDEVERVSDTETQNLLDEVEGDGESDGEDLPDSTAIEKSVKCETDLIKKERLTTKRCRRQFITLDDPSLFEMSEQQKEYYTRCFKYLMKATVGHFDLNGAVNGADEHVVEFFKKSDLNIDVLSKIWALSDVNEDGYLNHAEFSTAMHLIVLNVKGNIAIPDVLPKCIRPPVTPVRLTPQNATANSMVMHNADLDSSPNFSLFNSSKKSATNSNNAVANEAGCTDFKHQAPAKTPIGWRQFDYDDQLPSHPVQQQHSLSDDHLHVHDAVERLSDFSDVPPLLVDSRPMALKLTQPMTCSMDGASSGVMQHPKPSADVLKTALTTQVPKGPPPKPPPRPQNKGHGRSASLDLNPTSNISACAYKSNGTSVYSEFGLTGHRMHGFSNVMPYLDCKQVAKSSNTQGAYSKATASPNSTRSVVAIPPRLPPRTTVVDAEVQTDNQQGLSNVEGIKSKVSEPKLIEFNDDMEKRIKELVEKESLSIREEQGIQVNWKERCTQLKKLNAQLELERAKLAQIRLQLEVRLQEISPEISSSALKPTSL</sequence>
<dbReference type="GO" id="GO:0005737">
    <property type="term" value="C:cytoplasm"/>
    <property type="evidence" value="ECO:0007669"/>
    <property type="project" value="TreeGrafter"/>
</dbReference>
<evidence type="ECO:0000256" key="3">
    <source>
        <dbReference type="SAM" id="MobiDB-lite"/>
    </source>
</evidence>
<dbReference type="CDD" id="cd00052">
    <property type="entry name" value="EH"/>
    <property type="match status" value="1"/>
</dbReference>
<keyword evidence="6" id="KW-1185">Reference proteome</keyword>
<feature type="region of interest" description="Disordered" evidence="3">
    <location>
        <begin position="1"/>
        <end position="34"/>
    </location>
</feature>
<feature type="coiled-coil region" evidence="2">
    <location>
        <begin position="640"/>
        <end position="674"/>
    </location>
</feature>
<dbReference type="Proteomes" id="UP000046393">
    <property type="component" value="Unplaced"/>
</dbReference>
<protein>
    <submittedName>
        <fullName evidence="7">RalBP1-associated Eps domain-containing protein 2</fullName>
    </submittedName>
</protein>
<feature type="domain" description="EH" evidence="4">
    <location>
        <begin position="229"/>
        <end position="323"/>
    </location>
</feature>
<dbReference type="InterPro" id="IPR002048">
    <property type="entry name" value="EF_hand_dom"/>
</dbReference>
<dbReference type="AlphaFoldDB" id="A0A0N5AFA8"/>
<dbReference type="InterPro" id="IPR018247">
    <property type="entry name" value="EF_Hand_1_Ca_BS"/>
</dbReference>
<evidence type="ECO:0000259" key="5">
    <source>
        <dbReference type="PROSITE" id="PS50222"/>
    </source>
</evidence>
<dbReference type="InterPro" id="IPR000261">
    <property type="entry name" value="EH_dom"/>
</dbReference>
<evidence type="ECO:0000256" key="2">
    <source>
        <dbReference type="SAM" id="Coils"/>
    </source>
</evidence>
<feature type="region of interest" description="Disordered" evidence="3">
    <location>
        <begin position="131"/>
        <end position="188"/>
    </location>
</feature>
<dbReference type="PROSITE" id="PS00018">
    <property type="entry name" value="EF_HAND_1"/>
    <property type="match status" value="1"/>
</dbReference>
<dbReference type="GO" id="GO:0006897">
    <property type="term" value="P:endocytosis"/>
    <property type="evidence" value="ECO:0007669"/>
    <property type="project" value="TreeGrafter"/>
</dbReference>
<feature type="compositionally biased region" description="Low complexity" evidence="3">
    <location>
        <begin position="1"/>
        <end position="17"/>
    </location>
</feature>
<organism evidence="6 7">
    <name type="scientific">Syphacia muris</name>
    <dbReference type="NCBI Taxonomy" id="451379"/>
    <lineage>
        <taxon>Eukaryota</taxon>
        <taxon>Metazoa</taxon>
        <taxon>Ecdysozoa</taxon>
        <taxon>Nematoda</taxon>
        <taxon>Chromadorea</taxon>
        <taxon>Rhabditida</taxon>
        <taxon>Spirurina</taxon>
        <taxon>Oxyuridomorpha</taxon>
        <taxon>Oxyuroidea</taxon>
        <taxon>Oxyuridae</taxon>
        <taxon>Syphacia</taxon>
    </lineage>
</organism>
<evidence type="ECO:0000313" key="7">
    <source>
        <dbReference type="WBParaSite" id="SMUV_0000295401-mRNA-1"/>
    </source>
</evidence>
<dbReference type="GO" id="GO:0016197">
    <property type="term" value="P:endosomal transport"/>
    <property type="evidence" value="ECO:0007669"/>
    <property type="project" value="TreeGrafter"/>
</dbReference>
<dbReference type="SUPFAM" id="SSF47473">
    <property type="entry name" value="EF-hand"/>
    <property type="match status" value="1"/>
</dbReference>
<feature type="compositionally biased region" description="Acidic residues" evidence="3">
    <location>
        <begin position="136"/>
        <end position="157"/>
    </location>
</feature>
<evidence type="ECO:0000313" key="6">
    <source>
        <dbReference type="Proteomes" id="UP000046393"/>
    </source>
</evidence>
<keyword evidence="1" id="KW-0106">Calcium</keyword>
<dbReference type="WBParaSite" id="SMUV_0000295401-mRNA-1">
    <property type="protein sequence ID" value="SMUV_0000295401-mRNA-1"/>
    <property type="gene ID" value="SMUV_0000295401"/>
</dbReference>
<feature type="compositionally biased region" description="Acidic residues" evidence="3">
    <location>
        <begin position="170"/>
        <end position="184"/>
    </location>
</feature>
<dbReference type="SMART" id="SM00027">
    <property type="entry name" value="EH"/>
    <property type="match status" value="1"/>
</dbReference>
<dbReference type="PANTHER" id="PTHR11216:SF174">
    <property type="entry name" value="GH06923P"/>
    <property type="match status" value="1"/>
</dbReference>
<feature type="region of interest" description="Disordered" evidence="3">
    <location>
        <begin position="475"/>
        <end position="505"/>
    </location>
</feature>
<dbReference type="GO" id="GO:0005886">
    <property type="term" value="C:plasma membrane"/>
    <property type="evidence" value="ECO:0007669"/>
    <property type="project" value="TreeGrafter"/>
</dbReference>
<feature type="compositionally biased region" description="Polar residues" evidence="3">
    <location>
        <begin position="23"/>
        <end position="34"/>
    </location>
</feature>
<name>A0A0N5AFA8_9BILA</name>
<evidence type="ECO:0000256" key="1">
    <source>
        <dbReference type="ARBA" id="ARBA00022837"/>
    </source>
</evidence>
<dbReference type="Pfam" id="PF12763">
    <property type="entry name" value="EH"/>
    <property type="match status" value="1"/>
</dbReference>
<feature type="domain" description="EF-hand" evidence="5">
    <location>
        <begin position="270"/>
        <end position="305"/>
    </location>
</feature>
<dbReference type="Gene3D" id="1.10.238.10">
    <property type="entry name" value="EF-hand"/>
    <property type="match status" value="1"/>
</dbReference>
<dbReference type="InterPro" id="IPR011992">
    <property type="entry name" value="EF-hand-dom_pair"/>
</dbReference>
<keyword evidence="2" id="KW-0175">Coiled coil</keyword>
<dbReference type="PROSITE" id="PS50031">
    <property type="entry name" value="EH"/>
    <property type="match status" value="1"/>
</dbReference>
<dbReference type="PROSITE" id="PS50222">
    <property type="entry name" value="EF_HAND_2"/>
    <property type="match status" value="1"/>
</dbReference>
<accession>A0A0N5AFA8</accession>
<reference evidence="7" key="1">
    <citation type="submission" date="2017-02" db="UniProtKB">
        <authorList>
            <consortium name="WormBaseParasite"/>
        </authorList>
    </citation>
    <scope>IDENTIFICATION</scope>
</reference>